<dbReference type="InterPro" id="IPR036873">
    <property type="entry name" value="Rhodanese-like_dom_sf"/>
</dbReference>
<reference evidence="4" key="1">
    <citation type="submission" date="2016-10" db="EMBL/GenBank/DDBJ databases">
        <authorList>
            <person name="Varghese N."/>
            <person name="Submissions S."/>
        </authorList>
    </citation>
    <scope>NUCLEOTIDE SEQUENCE [LARGE SCALE GENOMIC DNA]</scope>
    <source>
        <strain evidence="4">DSM 15282</strain>
    </source>
</reference>
<name>A0A1I5A6W2_9BACT</name>
<dbReference type="PANTHER" id="PTHR43031:SF1">
    <property type="entry name" value="PYRIDINE NUCLEOTIDE-DISULPHIDE OXIDOREDUCTASE"/>
    <property type="match status" value="1"/>
</dbReference>
<dbReference type="SUPFAM" id="SSF52821">
    <property type="entry name" value="Rhodanese/Cell cycle control phosphatase"/>
    <property type="match status" value="1"/>
</dbReference>
<protein>
    <submittedName>
        <fullName evidence="3">Rhodanese-related sulfurtransferase</fullName>
    </submittedName>
</protein>
<dbReference type="PANTHER" id="PTHR43031">
    <property type="entry name" value="FAD-DEPENDENT OXIDOREDUCTASE"/>
    <property type="match status" value="1"/>
</dbReference>
<dbReference type="InterPro" id="IPR001763">
    <property type="entry name" value="Rhodanese-like_dom"/>
</dbReference>
<organism evidence="3 4">
    <name type="scientific">Algoriphagus ornithinivorans</name>
    <dbReference type="NCBI Taxonomy" id="226506"/>
    <lineage>
        <taxon>Bacteria</taxon>
        <taxon>Pseudomonadati</taxon>
        <taxon>Bacteroidota</taxon>
        <taxon>Cytophagia</taxon>
        <taxon>Cytophagales</taxon>
        <taxon>Cyclobacteriaceae</taxon>
        <taxon>Algoriphagus</taxon>
    </lineage>
</organism>
<dbReference type="Gene3D" id="3.40.250.10">
    <property type="entry name" value="Rhodanese-like domain"/>
    <property type="match status" value="1"/>
</dbReference>
<keyword evidence="1" id="KW-0732">Signal</keyword>
<dbReference type="InterPro" id="IPR050229">
    <property type="entry name" value="GlpE_sulfurtransferase"/>
</dbReference>
<feature type="domain" description="Rhodanese" evidence="2">
    <location>
        <begin position="46"/>
        <end position="135"/>
    </location>
</feature>
<proteinExistence type="predicted"/>
<dbReference type="Proteomes" id="UP000199564">
    <property type="component" value="Unassembled WGS sequence"/>
</dbReference>
<feature type="chain" id="PRO_5011722430" evidence="1">
    <location>
        <begin position="17"/>
        <end position="135"/>
    </location>
</feature>
<evidence type="ECO:0000313" key="4">
    <source>
        <dbReference type="Proteomes" id="UP000199564"/>
    </source>
</evidence>
<keyword evidence="4" id="KW-1185">Reference proteome</keyword>
<evidence type="ECO:0000259" key="2">
    <source>
        <dbReference type="PROSITE" id="PS50206"/>
    </source>
</evidence>
<dbReference type="SMART" id="SM00450">
    <property type="entry name" value="RHOD"/>
    <property type="match status" value="1"/>
</dbReference>
<dbReference type="AlphaFoldDB" id="A0A1I5A6W2"/>
<dbReference type="Pfam" id="PF00581">
    <property type="entry name" value="Rhodanese"/>
    <property type="match status" value="1"/>
</dbReference>
<feature type="signal peptide" evidence="1">
    <location>
        <begin position="1"/>
        <end position="16"/>
    </location>
</feature>
<dbReference type="GO" id="GO:0016740">
    <property type="term" value="F:transferase activity"/>
    <property type="evidence" value="ECO:0007669"/>
    <property type="project" value="UniProtKB-KW"/>
</dbReference>
<accession>A0A1I5A6W2</accession>
<dbReference type="RefSeq" id="WP_091648608.1">
    <property type="nucleotide sequence ID" value="NZ_FOVW01000001.1"/>
</dbReference>
<sequence length="135" mass="15063">MKNLALLLLFITSVLACTPKGENQSSEKVKNSVVSLDEKEFSEKLSSGKALLIDVRTAEEITSGKIPNAISIDFYRADFQDQILKLPKDQEILIYCSAGVRSLQASEFLTKNGYSKIYHLEGGLGNWIRKGYPFE</sequence>
<dbReference type="PROSITE" id="PS51257">
    <property type="entry name" value="PROKAR_LIPOPROTEIN"/>
    <property type="match status" value="1"/>
</dbReference>
<gene>
    <name evidence="3" type="ORF">SAMN04488519_10136</name>
</gene>
<dbReference type="STRING" id="226506.SAMN04488519_10136"/>
<dbReference type="CDD" id="cd00158">
    <property type="entry name" value="RHOD"/>
    <property type="match status" value="1"/>
</dbReference>
<keyword evidence="3" id="KW-0808">Transferase</keyword>
<dbReference type="PROSITE" id="PS50206">
    <property type="entry name" value="RHODANESE_3"/>
    <property type="match status" value="1"/>
</dbReference>
<dbReference type="EMBL" id="FOVW01000001">
    <property type="protein sequence ID" value="SFN58138.1"/>
    <property type="molecule type" value="Genomic_DNA"/>
</dbReference>
<evidence type="ECO:0000256" key="1">
    <source>
        <dbReference type="SAM" id="SignalP"/>
    </source>
</evidence>
<evidence type="ECO:0000313" key="3">
    <source>
        <dbReference type="EMBL" id="SFN58138.1"/>
    </source>
</evidence>